<dbReference type="PANTHER" id="PTHR22803">
    <property type="entry name" value="MANNOSE, PHOSPHOLIPASE, LECTIN RECEPTOR RELATED"/>
    <property type="match status" value="1"/>
</dbReference>
<sequence>MKMLTVSLLVCAMMAWTTAAAVPEAETGEGTELSIQGGNSPIACPTGWTGYNDRCFIYIPTEMTWADAEKNCQDRGGNLASVHSFEEHQAIQGMILILTQAYPLTWLGGYDAVQEGAWFWSDGTRFQFNFWDEGQPDNRANAHCMLMNFGGKQIYSFRNIFLFFVSKSDDNGKFYKDV</sequence>
<dbReference type="AlphaFoldDB" id="A0A8P4G5D5"/>
<accession>A0A8P4G5D5</accession>
<name>A0A8P4G5D5_DICLA</name>
<evidence type="ECO:0000259" key="2">
    <source>
        <dbReference type="PROSITE" id="PS50041"/>
    </source>
</evidence>
<dbReference type="Proteomes" id="UP000694389">
    <property type="component" value="Unassembled WGS sequence"/>
</dbReference>
<dbReference type="SMART" id="SM00034">
    <property type="entry name" value="CLECT"/>
    <property type="match status" value="1"/>
</dbReference>
<feature type="chain" id="PRO_5044693180" description="C-type lectin domain-containing protein" evidence="1">
    <location>
        <begin position="21"/>
        <end position="178"/>
    </location>
</feature>
<dbReference type="InterPro" id="IPR016187">
    <property type="entry name" value="CTDL_fold"/>
</dbReference>
<evidence type="ECO:0000313" key="4">
    <source>
        <dbReference type="Proteomes" id="UP000694389"/>
    </source>
</evidence>
<dbReference type="CDD" id="cd00037">
    <property type="entry name" value="CLECT"/>
    <property type="match status" value="1"/>
</dbReference>
<evidence type="ECO:0000313" key="3">
    <source>
        <dbReference type="Ensembl" id="ENSDLAP00005066072.1"/>
    </source>
</evidence>
<keyword evidence="1" id="KW-0732">Signal</keyword>
<dbReference type="SUPFAM" id="SSF56436">
    <property type="entry name" value="C-type lectin-like"/>
    <property type="match status" value="1"/>
</dbReference>
<dbReference type="Gene3D" id="3.10.100.10">
    <property type="entry name" value="Mannose-Binding Protein A, subunit A"/>
    <property type="match status" value="1"/>
</dbReference>
<dbReference type="Ensembl" id="ENSDLAT00005087763.1">
    <property type="protein sequence ID" value="ENSDLAP00005065773.1"/>
    <property type="gene ID" value="ENSDLAG00005030710.1"/>
</dbReference>
<evidence type="ECO:0000256" key="1">
    <source>
        <dbReference type="SAM" id="SignalP"/>
    </source>
</evidence>
<proteinExistence type="predicted"/>
<organism evidence="3 4">
    <name type="scientific">Dicentrarchus labrax</name>
    <name type="common">European seabass</name>
    <name type="synonym">Morone labrax</name>
    <dbReference type="NCBI Taxonomy" id="13489"/>
    <lineage>
        <taxon>Eukaryota</taxon>
        <taxon>Metazoa</taxon>
        <taxon>Chordata</taxon>
        <taxon>Craniata</taxon>
        <taxon>Vertebrata</taxon>
        <taxon>Euteleostomi</taxon>
        <taxon>Actinopterygii</taxon>
        <taxon>Neopterygii</taxon>
        <taxon>Teleostei</taxon>
        <taxon>Neoteleostei</taxon>
        <taxon>Acanthomorphata</taxon>
        <taxon>Eupercaria</taxon>
        <taxon>Moronidae</taxon>
        <taxon>Dicentrarchus</taxon>
    </lineage>
</organism>
<protein>
    <recommendedName>
        <fullName evidence="2">C-type lectin domain-containing protein</fullName>
    </recommendedName>
</protein>
<keyword evidence="4" id="KW-1185">Reference proteome</keyword>
<dbReference type="InterPro" id="IPR001304">
    <property type="entry name" value="C-type_lectin-like"/>
</dbReference>
<dbReference type="InterPro" id="IPR050111">
    <property type="entry name" value="C-type_lectin/snaclec_domain"/>
</dbReference>
<reference evidence="3" key="1">
    <citation type="submission" date="2025-05" db="UniProtKB">
        <authorList>
            <consortium name="Ensembl"/>
        </authorList>
    </citation>
    <scope>IDENTIFICATION</scope>
</reference>
<dbReference type="Pfam" id="PF00059">
    <property type="entry name" value="Lectin_C"/>
    <property type="match status" value="1"/>
</dbReference>
<gene>
    <name evidence="3" type="primary">LOC127363565</name>
</gene>
<dbReference type="GeneTree" id="ENSGT01150000286973"/>
<feature type="domain" description="C-type lectin" evidence="2">
    <location>
        <begin position="51"/>
        <end position="152"/>
    </location>
</feature>
<dbReference type="InterPro" id="IPR016186">
    <property type="entry name" value="C-type_lectin-like/link_sf"/>
</dbReference>
<dbReference type="PROSITE" id="PS50041">
    <property type="entry name" value="C_TYPE_LECTIN_2"/>
    <property type="match status" value="1"/>
</dbReference>
<dbReference type="Ensembl" id="ENSDLAT00005081513.1">
    <property type="protein sequence ID" value="ENSDLAP00005066072.1"/>
    <property type="gene ID" value="ENSDLAG00005030710.1"/>
</dbReference>
<feature type="signal peptide" evidence="1">
    <location>
        <begin position="1"/>
        <end position="20"/>
    </location>
</feature>